<evidence type="ECO:0000256" key="1">
    <source>
        <dbReference type="ARBA" id="ARBA00004651"/>
    </source>
</evidence>
<dbReference type="Pfam" id="PF00001">
    <property type="entry name" value="7tm_1"/>
    <property type="match status" value="1"/>
</dbReference>
<dbReference type="CTD" id="20237794"/>
<name>V4AWS3_LOTGI</name>
<evidence type="ECO:0000256" key="5">
    <source>
        <dbReference type="ARBA" id="ARBA00023040"/>
    </source>
</evidence>
<dbReference type="Gene3D" id="1.20.1070.10">
    <property type="entry name" value="Rhodopsin 7-helix transmembrane proteins"/>
    <property type="match status" value="1"/>
</dbReference>
<dbReference type="EMBL" id="KB201037">
    <property type="protein sequence ID" value="ESO99470.1"/>
    <property type="molecule type" value="Genomic_DNA"/>
</dbReference>
<feature type="transmembrane region" description="Helical" evidence="10">
    <location>
        <begin position="410"/>
        <end position="432"/>
    </location>
</feature>
<dbReference type="GeneID" id="20237794"/>
<evidence type="ECO:0000256" key="3">
    <source>
        <dbReference type="ARBA" id="ARBA00022692"/>
    </source>
</evidence>
<keyword evidence="3 9" id="KW-0812">Transmembrane</keyword>
<dbReference type="PANTHER" id="PTHR24230:SF158">
    <property type="entry name" value="G-PROTEIN COUPLED RECEPTORS FAMILY 1 PROFILE DOMAIN-CONTAINING PROTEIN"/>
    <property type="match status" value="1"/>
</dbReference>
<dbReference type="PROSITE" id="PS00237">
    <property type="entry name" value="G_PROTEIN_RECEP_F1_1"/>
    <property type="match status" value="1"/>
</dbReference>
<dbReference type="PANTHER" id="PTHR24230">
    <property type="entry name" value="G-PROTEIN COUPLED RECEPTOR"/>
    <property type="match status" value="1"/>
</dbReference>
<evidence type="ECO:0000256" key="8">
    <source>
        <dbReference type="ARBA" id="ARBA00023224"/>
    </source>
</evidence>
<evidence type="ECO:0000313" key="13">
    <source>
        <dbReference type="Proteomes" id="UP000030746"/>
    </source>
</evidence>
<keyword evidence="8 9" id="KW-0807">Transducer</keyword>
<comment type="subcellular location">
    <subcellularLocation>
        <location evidence="1">Cell membrane</location>
        <topology evidence="1">Multi-pass membrane protein</topology>
    </subcellularLocation>
</comment>
<dbReference type="RefSeq" id="XP_009049957.1">
    <property type="nucleotide sequence ID" value="XM_009051709.1"/>
</dbReference>
<evidence type="ECO:0000256" key="4">
    <source>
        <dbReference type="ARBA" id="ARBA00022989"/>
    </source>
</evidence>
<dbReference type="HOGENOM" id="CLU_035647_2_0_1"/>
<keyword evidence="7 9" id="KW-0675">Receptor</keyword>
<gene>
    <name evidence="12" type="ORF">LOTGIDRAFT_158556</name>
</gene>
<dbReference type="GO" id="GO:0008528">
    <property type="term" value="F:G protein-coupled peptide receptor activity"/>
    <property type="evidence" value="ECO:0007669"/>
    <property type="project" value="TreeGrafter"/>
</dbReference>
<evidence type="ECO:0000256" key="9">
    <source>
        <dbReference type="RuleBase" id="RU000688"/>
    </source>
</evidence>
<accession>V4AWS3</accession>
<dbReference type="OrthoDB" id="5969463at2759"/>
<evidence type="ECO:0000256" key="2">
    <source>
        <dbReference type="ARBA" id="ARBA00022475"/>
    </source>
</evidence>
<evidence type="ECO:0000256" key="6">
    <source>
        <dbReference type="ARBA" id="ARBA00023136"/>
    </source>
</evidence>
<keyword evidence="5 9" id="KW-0297">G-protein coupled receptor</keyword>
<reference evidence="12 13" key="1">
    <citation type="journal article" date="2013" name="Nature">
        <title>Insights into bilaterian evolution from three spiralian genomes.</title>
        <authorList>
            <person name="Simakov O."/>
            <person name="Marletaz F."/>
            <person name="Cho S.J."/>
            <person name="Edsinger-Gonzales E."/>
            <person name="Havlak P."/>
            <person name="Hellsten U."/>
            <person name="Kuo D.H."/>
            <person name="Larsson T."/>
            <person name="Lv J."/>
            <person name="Arendt D."/>
            <person name="Savage R."/>
            <person name="Osoegawa K."/>
            <person name="de Jong P."/>
            <person name="Grimwood J."/>
            <person name="Chapman J.A."/>
            <person name="Shapiro H."/>
            <person name="Aerts A."/>
            <person name="Otillar R.P."/>
            <person name="Terry A.Y."/>
            <person name="Boore J.L."/>
            <person name="Grigoriev I.V."/>
            <person name="Lindberg D.R."/>
            <person name="Seaver E.C."/>
            <person name="Weisblat D.A."/>
            <person name="Putnam N.H."/>
            <person name="Rokhsar D.S."/>
        </authorList>
    </citation>
    <scope>NUCLEOTIDE SEQUENCE [LARGE SCALE GENOMIC DNA]</scope>
</reference>
<organism evidence="12 13">
    <name type="scientific">Lottia gigantea</name>
    <name type="common">Giant owl limpet</name>
    <dbReference type="NCBI Taxonomy" id="225164"/>
    <lineage>
        <taxon>Eukaryota</taxon>
        <taxon>Metazoa</taxon>
        <taxon>Spiralia</taxon>
        <taxon>Lophotrochozoa</taxon>
        <taxon>Mollusca</taxon>
        <taxon>Gastropoda</taxon>
        <taxon>Patellogastropoda</taxon>
        <taxon>Lottioidea</taxon>
        <taxon>Lottiidae</taxon>
        <taxon>Lottia</taxon>
    </lineage>
</organism>
<feature type="domain" description="G-protein coupled receptors family 1 profile" evidence="11">
    <location>
        <begin position="52"/>
        <end position="399"/>
    </location>
</feature>
<dbReference type="AlphaFoldDB" id="V4AWS3"/>
<dbReference type="KEGG" id="lgi:LOTGIDRAFT_158556"/>
<proteinExistence type="inferred from homology"/>
<feature type="transmembrane region" description="Helical" evidence="10">
    <location>
        <begin position="73"/>
        <end position="97"/>
    </location>
</feature>
<feature type="transmembrane region" description="Helical" evidence="10">
    <location>
        <begin position="266"/>
        <end position="289"/>
    </location>
</feature>
<keyword evidence="6 10" id="KW-0472">Membrane</keyword>
<evidence type="ECO:0000256" key="10">
    <source>
        <dbReference type="SAM" id="Phobius"/>
    </source>
</evidence>
<dbReference type="STRING" id="225164.V4AWS3"/>
<evidence type="ECO:0000313" key="12">
    <source>
        <dbReference type="EMBL" id="ESO99470.1"/>
    </source>
</evidence>
<dbReference type="InterPro" id="IPR000276">
    <property type="entry name" value="GPCR_Rhodpsn"/>
</dbReference>
<feature type="transmembrane region" description="Helical" evidence="10">
    <location>
        <begin position="378"/>
        <end position="398"/>
    </location>
</feature>
<dbReference type="CDD" id="cd00637">
    <property type="entry name" value="7tm_classA_rhodopsin-like"/>
    <property type="match status" value="1"/>
</dbReference>
<sequence>MDVIEVDGIRCCNSMAVTMFNNTFLHYSPSLNTETLTLTIMLSIFAILGSIGNSLATFVFYKVRDKTTAQIFILYMSVIDLFTCTVIIPFTVVVEYLRYDVRFDGICKLYQFLITSKVPLSAFIMVAIAFDRYFCICHPLRRIVTPFRMKMVILCLTIFACTLGIITCLSYGVYRRASIPTLSFSDSKLDGIGSKFMDWRPMADEPVSSDDVSQSVMSFIMEYLKKRNVSHTVTSLGDQDQVVYIGTCLPNSLVLDLNFLYVYQKVYSVLFVVCLVVVAILYGLILRFIQLRRSKKLQQKLVLCTYMNGEQAFEGTRMTLLNGNDDEHPHLKSKDSLHEENNTLKVDQNKNNDIRRTSSFMFDADKLRDETRTANIKTAIMLFTVTVVFVIAFLPAWLMAHKFIPPNIVIFYMYFSYNVANPCIYAFMNPVFQETLKKIYRRSS</sequence>
<feature type="transmembrane region" description="Helical" evidence="10">
    <location>
        <begin position="109"/>
        <end position="130"/>
    </location>
</feature>
<dbReference type="OMA" id="IANGWAP"/>
<comment type="similarity">
    <text evidence="9">Belongs to the G-protein coupled receptor 1 family.</text>
</comment>
<keyword evidence="4 10" id="KW-1133">Transmembrane helix</keyword>
<dbReference type="PROSITE" id="PS50262">
    <property type="entry name" value="G_PROTEIN_RECEP_F1_2"/>
    <property type="match status" value="1"/>
</dbReference>
<keyword evidence="13" id="KW-1185">Reference proteome</keyword>
<dbReference type="GO" id="GO:0005886">
    <property type="term" value="C:plasma membrane"/>
    <property type="evidence" value="ECO:0007669"/>
    <property type="project" value="UniProtKB-SubCell"/>
</dbReference>
<protein>
    <recommendedName>
        <fullName evidence="11">G-protein coupled receptors family 1 profile domain-containing protein</fullName>
    </recommendedName>
</protein>
<dbReference type="Proteomes" id="UP000030746">
    <property type="component" value="Unassembled WGS sequence"/>
</dbReference>
<keyword evidence="2" id="KW-1003">Cell membrane</keyword>
<dbReference type="PRINTS" id="PR00237">
    <property type="entry name" value="GPCRRHODOPSN"/>
</dbReference>
<dbReference type="SUPFAM" id="SSF81321">
    <property type="entry name" value="Family A G protein-coupled receptor-like"/>
    <property type="match status" value="1"/>
</dbReference>
<feature type="transmembrane region" description="Helical" evidence="10">
    <location>
        <begin position="151"/>
        <end position="174"/>
    </location>
</feature>
<feature type="transmembrane region" description="Helical" evidence="10">
    <location>
        <begin position="36"/>
        <end position="61"/>
    </location>
</feature>
<dbReference type="GO" id="GO:0007218">
    <property type="term" value="P:neuropeptide signaling pathway"/>
    <property type="evidence" value="ECO:0007669"/>
    <property type="project" value="TreeGrafter"/>
</dbReference>
<evidence type="ECO:0000259" key="11">
    <source>
        <dbReference type="PROSITE" id="PS50262"/>
    </source>
</evidence>
<evidence type="ECO:0000256" key="7">
    <source>
        <dbReference type="ARBA" id="ARBA00023170"/>
    </source>
</evidence>
<dbReference type="InterPro" id="IPR017452">
    <property type="entry name" value="GPCR_Rhodpsn_7TM"/>
</dbReference>